<accession>A0A7W6VT85</accession>
<sequence length="93" mass="10149">MRRLRRSKGTKPEYYFHFDIETKQIKALVPDTTETSCRSAGITTPVSPLNSRKSASMPSLKMTPCSGISENDGERLILGDDAGGKAVTNMADI</sequence>
<dbReference type="EMBL" id="JACIFV010000051">
    <property type="protein sequence ID" value="MBB4196215.1"/>
    <property type="molecule type" value="Genomic_DNA"/>
</dbReference>
<feature type="region of interest" description="Disordered" evidence="1">
    <location>
        <begin position="33"/>
        <end position="73"/>
    </location>
</feature>
<organism evidence="2 3">
    <name type="scientific">Rhizobium aethiopicum</name>
    <dbReference type="NCBI Taxonomy" id="1138170"/>
    <lineage>
        <taxon>Bacteria</taxon>
        <taxon>Pseudomonadati</taxon>
        <taxon>Pseudomonadota</taxon>
        <taxon>Alphaproteobacteria</taxon>
        <taxon>Hyphomicrobiales</taxon>
        <taxon>Rhizobiaceae</taxon>
        <taxon>Rhizobium/Agrobacterium group</taxon>
        <taxon>Rhizobium</taxon>
    </lineage>
</organism>
<reference evidence="2 3" key="1">
    <citation type="submission" date="2020-08" db="EMBL/GenBank/DDBJ databases">
        <title>Genomic Encyclopedia of Type Strains, Phase IV (KMG-V): Genome sequencing to study the core and pangenomes of soil and plant-associated prokaryotes.</title>
        <authorList>
            <person name="Whitman W."/>
        </authorList>
    </citation>
    <scope>NUCLEOTIDE SEQUENCE [LARGE SCALE GENOMIC DNA]</scope>
    <source>
        <strain evidence="2 3">SEMIA 4074</strain>
    </source>
</reference>
<evidence type="ECO:0000256" key="1">
    <source>
        <dbReference type="SAM" id="MobiDB-lite"/>
    </source>
</evidence>
<evidence type="ECO:0000313" key="3">
    <source>
        <dbReference type="Proteomes" id="UP000524492"/>
    </source>
</evidence>
<keyword evidence="3" id="KW-1185">Reference proteome</keyword>
<evidence type="ECO:0000313" key="2">
    <source>
        <dbReference type="EMBL" id="MBB4196215.1"/>
    </source>
</evidence>
<dbReference type="RefSeq" id="WP_184460581.1">
    <property type="nucleotide sequence ID" value="NZ_JACIFV010000051.1"/>
</dbReference>
<protein>
    <submittedName>
        <fullName evidence="2">Flavoprotein</fullName>
    </submittedName>
</protein>
<gene>
    <name evidence="2" type="ORF">GGD53_006421</name>
</gene>
<comment type="caution">
    <text evidence="2">The sequence shown here is derived from an EMBL/GenBank/DDBJ whole genome shotgun (WGS) entry which is preliminary data.</text>
</comment>
<proteinExistence type="predicted"/>
<feature type="compositionally biased region" description="Polar residues" evidence="1">
    <location>
        <begin position="33"/>
        <end position="57"/>
    </location>
</feature>
<dbReference type="AlphaFoldDB" id="A0A7W6VT85"/>
<name>A0A7W6VT85_9HYPH</name>
<dbReference type="Proteomes" id="UP000524492">
    <property type="component" value="Unassembled WGS sequence"/>
</dbReference>